<dbReference type="STRING" id="75743.A0A401PZ69"/>
<organism evidence="2 3">
    <name type="scientific">Scyliorhinus torazame</name>
    <name type="common">Cloudy catshark</name>
    <name type="synonym">Catulus torazame</name>
    <dbReference type="NCBI Taxonomy" id="75743"/>
    <lineage>
        <taxon>Eukaryota</taxon>
        <taxon>Metazoa</taxon>
        <taxon>Chordata</taxon>
        <taxon>Craniata</taxon>
        <taxon>Vertebrata</taxon>
        <taxon>Chondrichthyes</taxon>
        <taxon>Elasmobranchii</taxon>
        <taxon>Galeomorphii</taxon>
        <taxon>Galeoidea</taxon>
        <taxon>Carcharhiniformes</taxon>
        <taxon>Scyliorhinidae</taxon>
        <taxon>Scyliorhinus</taxon>
    </lineage>
</organism>
<proteinExistence type="predicted"/>
<gene>
    <name evidence="2" type="ORF">scyTo_0020107</name>
</gene>
<dbReference type="SUPFAM" id="SSF52058">
    <property type="entry name" value="L domain-like"/>
    <property type="match status" value="1"/>
</dbReference>
<dbReference type="AlphaFoldDB" id="A0A401PZ69"/>
<protein>
    <submittedName>
        <fullName evidence="2">Uncharacterized protein</fullName>
    </submittedName>
</protein>
<reference evidence="2 3" key="1">
    <citation type="journal article" date="2018" name="Nat. Ecol. Evol.">
        <title>Shark genomes provide insights into elasmobranch evolution and the origin of vertebrates.</title>
        <authorList>
            <person name="Hara Y"/>
            <person name="Yamaguchi K"/>
            <person name="Onimaru K"/>
            <person name="Kadota M"/>
            <person name="Koyanagi M"/>
            <person name="Keeley SD"/>
            <person name="Tatsumi K"/>
            <person name="Tanaka K"/>
            <person name="Motone F"/>
            <person name="Kageyama Y"/>
            <person name="Nozu R"/>
            <person name="Adachi N"/>
            <person name="Nishimura O"/>
            <person name="Nakagawa R"/>
            <person name="Tanegashima C"/>
            <person name="Kiyatake I"/>
            <person name="Matsumoto R"/>
            <person name="Murakumo K"/>
            <person name="Nishida K"/>
            <person name="Terakita A"/>
            <person name="Kuratani S"/>
            <person name="Sato K"/>
            <person name="Hyodo S Kuraku.S."/>
        </authorList>
    </citation>
    <scope>NUCLEOTIDE SEQUENCE [LARGE SCALE GENOMIC DNA]</scope>
</reference>
<dbReference type="Gene3D" id="3.80.10.10">
    <property type="entry name" value="Ribonuclease Inhibitor"/>
    <property type="match status" value="1"/>
</dbReference>
<name>A0A401PZ69_SCYTO</name>
<accession>A0A401PZ69</accession>
<dbReference type="InterPro" id="IPR026906">
    <property type="entry name" value="LRR_5"/>
</dbReference>
<evidence type="ECO:0000313" key="2">
    <source>
        <dbReference type="EMBL" id="GCB78449.1"/>
    </source>
</evidence>
<dbReference type="OrthoDB" id="5981530at2759"/>
<dbReference type="InterPro" id="IPR032675">
    <property type="entry name" value="LRR_dom_sf"/>
</dbReference>
<sequence>MGGTFAFEVAINVVTRYSLPMTLNFFFDSRFMETQLKTIPTEAFTKLPNISRIYISIDATLQKVDAHAFFNLEKVTHIEIRNAKNLSHIDIDAFKNLPILKYL</sequence>
<dbReference type="PRINTS" id="PR01145">
    <property type="entry name" value="TSHRECEPTOR"/>
</dbReference>
<dbReference type="InterPro" id="IPR002274">
    <property type="entry name" value="TSH_rcpt"/>
</dbReference>
<evidence type="ECO:0000256" key="1">
    <source>
        <dbReference type="ARBA" id="ARBA00022614"/>
    </source>
</evidence>
<dbReference type="GO" id="GO:0016020">
    <property type="term" value="C:membrane"/>
    <property type="evidence" value="ECO:0007669"/>
    <property type="project" value="InterPro"/>
</dbReference>
<dbReference type="GO" id="GO:0004996">
    <property type="term" value="F:thyroid-stimulating hormone receptor activity"/>
    <property type="evidence" value="ECO:0007669"/>
    <property type="project" value="InterPro"/>
</dbReference>
<dbReference type="Proteomes" id="UP000288216">
    <property type="component" value="Unassembled WGS sequence"/>
</dbReference>
<dbReference type="EMBL" id="BFAA01015755">
    <property type="protein sequence ID" value="GCB78449.1"/>
    <property type="molecule type" value="Genomic_DNA"/>
</dbReference>
<keyword evidence="1" id="KW-0433">Leucine-rich repeat</keyword>
<dbReference type="Pfam" id="PF13306">
    <property type="entry name" value="LRR_5"/>
    <property type="match status" value="1"/>
</dbReference>
<keyword evidence="3" id="KW-1185">Reference proteome</keyword>
<evidence type="ECO:0000313" key="3">
    <source>
        <dbReference type="Proteomes" id="UP000288216"/>
    </source>
</evidence>
<comment type="caution">
    <text evidence="2">The sequence shown here is derived from an EMBL/GenBank/DDBJ whole genome shotgun (WGS) entry which is preliminary data.</text>
</comment>